<dbReference type="InterPro" id="IPR027417">
    <property type="entry name" value="P-loop_NTPase"/>
</dbReference>
<sequence length="228" mass="25414">MSSIVISALAIKDYRPPDTDDNGVTLFRERDQIGFFIFSSVLQDSSMVPSSRLTTAMTVLLSWQSDFPEDKIIVFIENVITAKVLGSMLKHAQIGFVYYFGHMNCKNKTRAIQAFNNSASTKVFLAGIKSGGQSLNLTCANRIIIVDPWWNTTTELQAAGRTSRIGQTKKCYVVRIFTSAATDARVSALQKVKSEEVDHALQDDGHTPKLLNYKDSMELFEKTRGDTE</sequence>
<keyword evidence="3 6" id="KW-0347">Helicase</keyword>
<dbReference type="PANTHER" id="PTHR45626">
    <property type="entry name" value="TRANSCRIPTION TERMINATION FACTOR 2-RELATED"/>
    <property type="match status" value="1"/>
</dbReference>
<dbReference type="GO" id="GO:0005524">
    <property type="term" value="F:ATP binding"/>
    <property type="evidence" value="ECO:0007669"/>
    <property type="project" value="UniProtKB-KW"/>
</dbReference>
<dbReference type="AlphaFoldDB" id="A0A0B2WWL4"/>
<dbReference type="EMBL" id="AZHE01000007">
    <property type="protein sequence ID" value="KHN98458.1"/>
    <property type="molecule type" value="Genomic_DNA"/>
</dbReference>
<gene>
    <name evidence="6" type="ORF">MAM_03582</name>
</gene>
<dbReference type="OrthoDB" id="4961080at2759"/>
<dbReference type="RefSeq" id="XP_040679524.1">
    <property type="nucleotide sequence ID" value="XM_040822381.1"/>
</dbReference>
<dbReference type="SUPFAM" id="SSF52540">
    <property type="entry name" value="P-loop containing nucleoside triphosphate hydrolases"/>
    <property type="match status" value="1"/>
</dbReference>
<proteinExistence type="predicted"/>
<dbReference type="InterPro" id="IPR049730">
    <property type="entry name" value="SNF2/RAD54-like_C"/>
</dbReference>
<dbReference type="STRING" id="1081103.A0A0B2WWL4"/>
<protein>
    <submittedName>
        <fullName evidence="6">Helicase</fullName>
    </submittedName>
</protein>
<dbReference type="GO" id="GO:0008094">
    <property type="term" value="F:ATP-dependent activity, acting on DNA"/>
    <property type="evidence" value="ECO:0007669"/>
    <property type="project" value="TreeGrafter"/>
</dbReference>
<evidence type="ECO:0000256" key="2">
    <source>
        <dbReference type="ARBA" id="ARBA00022801"/>
    </source>
</evidence>
<keyword evidence="4" id="KW-0067">ATP-binding</keyword>
<evidence type="ECO:0000313" key="7">
    <source>
        <dbReference type="Proteomes" id="UP000030816"/>
    </source>
</evidence>
<keyword evidence="2" id="KW-0378">Hydrolase</keyword>
<evidence type="ECO:0000313" key="6">
    <source>
        <dbReference type="EMBL" id="KHN98458.1"/>
    </source>
</evidence>
<dbReference type="GO" id="GO:0016787">
    <property type="term" value="F:hydrolase activity"/>
    <property type="evidence" value="ECO:0007669"/>
    <property type="project" value="UniProtKB-KW"/>
</dbReference>
<dbReference type="GO" id="GO:0005634">
    <property type="term" value="C:nucleus"/>
    <property type="evidence" value="ECO:0007669"/>
    <property type="project" value="TreeGrafter"/>
</dbReference>
<dbReference type="GO" id="GO:0004386">
    <property type="term" value="F:helicase activity"/>
    <property type="evidence" value="ECO:0007669"/>
    <property type="project" value="UniProtKB-KW"/>
</dbReference>
<dbReference type="HOGENOM" id="CLU_1215026_0_0_1"/>
<dbReference type="GO" id="GO:0006281">
    <property type="term" value="P:DNA repair"/>
    <property type="evidence" value="ECO:0007669"/>
    <property type="project" value="TreeGrafter"/>
</dbReference>
<dbReference type="Proteomes" id="UP000030816">
    <property type="component" value="Unassembled WGS sequence"/>
</dbReference>
<dbReference type="PROSITE" id="PS51194">
    <property type="entry name" value="HELICASE_CTER"/>
    <property type="match status" value="1"/>
</dbReference>
<dbReference type="CDD" id="cd18793">
    <property type="entry name" value="SF2_C_SNF"/>
    <property type="match status" value="1"/>
</dbReference>
<dbReference type="PANTHER" id="PTHR45626:SF17">
    <property type="entry name" value="HELICASE-LIKE TRANSCRIPTION FACTOR"/>
    <property type="match status" value="1"/>
</dbReference>
<keyword evidence="7" id="KW-1185">Reference proteome</keyword>
<name>A0A0B2WWL4_METAS</name>
<dbReference type="InterPro" id="IPR050628">
    <property type="entry name" value="SNF2_RAD54_helicase_TF"/>
</dbReference>
<dbReference type="Gene3D" id="3.40.50.300">
    <property type="entry name" value="P-loop containing nucleotide triphosphate hydrolases"/>
    <property type="match status" value="1"/>
</dbReference>
<comment type="caution">
    <text evidence="6">The sequence shown here is derived from an EMBL/GenBank/DDBJ whole genome shotgun (WGS) entry which is preliminary data.</text>
</comment>
<evidence type="ECO:0000256" key="1">
    <source>
        <dbReference type="ARBA" id="ARBA00022741"/>
    </source>
</evidence>
<dbReference type="SMART" id="SM00490">
    <property type="entry name" value="HELICc"/>
    <property type="match status" value="1"/>
</dbReference>
<dbReference type="InterPro" id="IPR001650">
    <property type="entry name" value="Helicase_C-like"/>
</dbReference>
<organism evidence="6 7">
    <name type="scientific">Metarhizium album (strain ARSEF 1941)</name>
    <dbReference type="NCBI Taxonomy" id="1081103"/>
    <lineage>
        <taxon>Eukaryota</taxon>
        <taxon>Fungi</taxon>
        <taxon>Dikarya</taxon>
        <taxon>Ascomycota</taxon>
        <taxon>Pezizomycotina</taxon>
        <taxon>Sordariomycetes</taxon>
        <taxon>Hypocreomycetidae</taxon>
        <taxon>Hypocreales</taxon>
        <taxon>Clavicipitaceae</taxon>
        <taxon>Metarhizium</taxon>
    </lineage>
</organism>
<evidence type="ECO:0000259" key="5">
    <source>
        <dbReference type="PROSITE" id="PS51194"/>
    </source>
</evidence>
<feature type="domain" description="Helicase C-terminal" evidence="5">
    <location>
        <begin position="56"/>
        <end position="214"/>
    </location>
</feature>
<accession>A0A0B2WWL4</accession>
<evidence type="ECO:0000256" key="3">
    <source>
        <dbReference type="ARBA" id="ARBA00022806"/>
    </source>
</evidence>
<reference evidence="6 7" key="1">
    <citation type="journal article" date="2014" name="Proc. Natl. Acad. Sci. U.S.A.">
        <title>Trajectory and genomic determinants of fungal-pathogen speciation and host adaptation.</title>
        <authorList>
            <person name="Hu X."/>
            <person name="Xiao G."/>
            <person name="Zheng P."/>
            <person name="Shang Y."/>
            <person name="Su Y."/>
            <person name="Zhang X."/>
            <person name="Liu X."/>
            <person name="Zhan S."/>
            <person name="St Leger R.J."/>
            <person name="Wang C."/>
        </authorList>
    </citation>
    <scope>NUCLEOTIDE SEQUENCE [LARGE SCALE GENOMIC DNA]</scope>
    <source>
        <strain evidence="6 7">ARSEF 1941</strain>
    </source>
</reference>
<evidence type="ECO:0000256" key="4">
    <source>
        <dbReference type="ARBA" id="ARBA00022840"/>
    </source>
</evidence>
<keyword evidence="1" id="KW-0547">Nucleotide-binding</keyword>
<dbReference type="Pfam" id="PF00271">
    <property type="entry name" value="Helicase_C"/>
    <property type="match status" value="1"/>
</dbReference>
<dbReference type="GeneID" id="63738037"/>